<accession>A0A1H4D346</accession>
<dbReference type="RefSeq" id="WP_010260446.1">
    <property type="nucleotide sequence ID" value="NZ_CAEG01000005.1"/>
</dbReference>
<sequence length="211" mass="24524">MHEAEQYLRNPETPNSLYIQYQGRRRRLFYNRDQNICGIIGIGRRRYGFGFGDWDNIEKIFKPAPDKAPEEINRRLICKFQREAAKAGFTSPFIRNIQNADYRKSLYKNGITTGTCIDGQIITLDAVRRYCGETTYRCFCEAVRSRTPFHSGRFDFRGYDGSLWVEPCDKDDGYHRVGDLAAGFSKEYRGCGNGYYYLLINEQTFIGCDID</sequence>
<dbReference type="Proteomes" id="UP000183253">
    <property type="component" value="Unassembled WGS sequence"/>
</dbReference>
<keyword evidence="2" id="KW-1185">Reference proteome</keyword>
<dbReference type="EMBL" id="FNRI01000005">
    <property type="protein sequence ID" value="SEA67057.1"/>
    <property type="molecule type" value="Genomic_DNA"/>
</dbReference>
<evidence type="ECO:0000313" key="1">
    <source>
        <dbReference type="EMBL" id="SEA67057.1"/>
    </source>
</evidence>
<dbReference type="OrthoDB" id="1030826at2"/>
<dbReference type="STRING" id="1033731.SAMN05444145_105127"/>
<name>A0A1H4D346_9BACT</name>
<proteinExistence type="predicted"/>
<gene>
    <name evidence="1" type="ORF">SAMN05444145_105127</name>
</gene>
<dbReference type="AlphaFoldDB" id="A0A1H4D346"/>
<organism evidence="1 2">
    <name type="scientific">Alistipes timonensis JC136</name>
    <dbReference type="NCBI Taxonomy" id="1033731"/>
    <lineage>
        <taxon>Bacteria</taxon>
        <taxon>Pseudomonadati</taxon>
        <taxon>Bacteroidota</taxon>
        <taxon>Bacteroidia</taxon>
        <taxon>Bacteroidales</taxon>
        <taxon>Rikenellaceae</taxon>
        <taxon>Alistipes</taxon>
    </lineage>
</organism>
<protein>
    <submittedName>
        <fullName evidence="1">Uncharacterized protein</fullName>
    </submittedName>
</protein>
<reference evidence="1 2" key="1">
    <citation type="submission" date="2016-10" db="EMBL/GenBank/DDBJ databases">
        <authorList>
            <person name="de Groot N.N."/>
        </authorList>
    </citation>
    <scope>NUCLEOTIDE SEQUENCE [LARGE SCALE GENOMIC DNA]</scope>
    <source>
        <strain evidence="1 2">DSM 25383</strain>
    </source>
</reference>
<evidence type="ECO:0000313" key="2">
    <source>
        <dbReference type="Proteomes" id="UP000183253"/>
    </source>
</evidence>